<reference evidence="2" key="1">
    <citation type="journal article" date="2020" name="New Phytol.">
        <title>Comparative genomics reveals dynamic genome evolution in host specialist ectomycorrhizal fungi.</title>
        <authorList>
            <person name="Lofgren L.A."/>
            <person name="Nguyen N.H."/>
            <person name="Vilgalys R."/>
            <person name="Ruytinx J."/>
            <person name="Liao H.L."/>
            <person name="Branco S."/>
            <person name="Kuo A."/>
            <person name="LaButti K."/>
            <person name="Lipzen A."/>
            <person name="Andreopoulos W."/>
            <person name="Pangilinan J."/>
            <person name="Riley R."/>
            <person name="Hundley H."/>
            <person name="Na H."/>
            <person name="Barry K."/>
            <person name="Grigoriev I.V."/>
            <person name="Stajich J.E."/>
            <person name="Kennedy P.G."/>
        </authorList>
    </citation>
    <scope>NUCLEOTIDE SEQUENCE</scope>
    <source>
        <strain evidence="2">FC423</strain>
    </source>
</reference>
<proteinExistence type="predicted"/>
<feature type="compositionally biased region" description="Pro residues" evidence="1">
    <location>
        <begin position="39"/>
        <end position="59"/>
    </location>
</feature>
<sequence length="847" mass="94008">MSFLTDFQRSAVQSAQILLENAGLSPRDLDSFSSSSSSPSPPSSSPSPPPSPSSPPPSTLPKFCPASLSTRNTCLAVAGTRYTPPPAQPFTVEDRLQGRHRVTRKTSAHAIIEHPIGATVEYPQTGCHADESVAHIFHINPSMFTSTLHPKSSFQYSLGDGHGGQIIGKCLMLHDAGGQPVSCAKLRTSCKGLKICSGRQHDISAHHFTNVSEVLAHHPSTLRRRGPAGTADQELFKKTLAFFCCSYISTSSDTDLHIGCIPSSRRPVKKKCNGRLVMHFDAYNQPFIRCSLHSHTARSHLFIQNLQESDTCYLQALLDDDHHMITKCEQLAKSQGYGPLMPCSFVTGPSSQKQVCHMFFSSHWHRRADGTLKQGVLRKWAHNCAASFDIYVPEDLFACPQILVLCTNPHSHPPPLPVKTLPPLIDVFHGLVSLMKWKLADATPRRIYLDTAFVEGLHRVLDWQFPDGHDAMLQDLHPSLANLDHVRRLINITRSMKYPSGTGFEGARRLANEHASLPLEQRYVRCAETHVIECGVEFKLVVCMTSQMSSHLIQAKCLSIDTSFKQAQGWQEFEIESWDSINGSSAVVSTRAFTTSQSAKAHLILFQQIFDIASADTGQSFSFRHIHGFRCEIVIADSHKGQGLGLGMYCVQLSHSISTSCTHEPHRRVSDLGPYDHLRRFYRLCVAHFKRNVHALHTHVSDKVYSAMLSLATCEEHPDIQRTFNTIHRGGPKAAAWLKDKLEGTKFALPALYQPMSLIPLALWKASPSTTNGNEQAHRNAYREGVHLTLLAGIMKGMKFDQGATSSMNVHATFGVSTRDQEATQVYRATRCIVRQSTSFILNIEYN</sequence>
<feature type="region of interest" description="Disordered" evidence="1">
    <location>
        <begin position="23"/>
        <end position="61"/>
    </location>
</feature>
<dbReference type="RefSeq" id="XP_041286088.1">
    <property type="nucleotide sequence ID" value="XM_041431957.1"/>
</dbReference>
<organism evidence="2 3">
    <name type="scientific">Suillus discolor</name>
    <dbReference type="NCBI Taxonomy" id="1912936"/>
    <lineage>
        <taxon>Eukaryota</taxon>
        <taxon>Fungi</taxon>
        <taxon>Dikarya</taxon>
        <taxon>Basidiomycota</taxon>
        <taxon>Agaricomycotina</taxon>
        <taxon>Agaricomycetes</taxon>
        <taxon>Agaricomycetidae</taxon>
        <taxon>Boletales</taxon>
        <taxon>Suillineae</taxon>
        <taxon>Suillaceae</taxon>
        <taxon>Suillus</taxon>
    </lineage>
</organism>
<dbReference type="Proteomes" id="UP000823399">
    <property type="component" value="Unassembled WGS sequence"/>
</dbReference>
<protein>
    <submittedName>
        <fullName evidence="2">Uncharacterized protein</fullName>
    </submittedName>
</protein>
<gene>
    <name evidence="2" type="ORF">F5147DRAFT_586929</name>
</gene>
<dbReference type="GeneID" id="64694216"/>
<keyword evidence="3" id="KW-1185">Reference proteome</keyword>
<evidence type="ECO:0000313" key="2">
    <source>
        <dbReference type="EMBL" id="KAG2090029.1"/>
    </source>
</evidence>
<accession>A0A9P7JMC2</accession>
<dbReference type="OrthoDB" id="3246731at2759"/>
<dbReference type="AlphaFoldDB" id="A0A9P7JMC2"/>
<dbReference type="EMBL" id="JABBWM010000107">
    <property type="protein sequence ID" value="KAG2090029.1"/>
    <property type="molecule type" value="Genomic_DNA"/>
</dbReference>
<evidence type="ECO:0000256" key="1">
    <source>
        <dbReference type="SAM" id="MobiDB-lite"/>
    </source>
</evidence>
<evidence type="ECO:0000313" key="3">
    <source>
        <dbReference type="Proteomes" id="UP000823399"/>
    </source>
</evidence>
<comment type="caution">
    <text evidence="2">The sequence shown here is derived from an EMBL/GenBank/DDBJ whole genome shotgun (WGS) entry which is preliminary data.</text>
</comment>
<name>A0A9P7JMC2_9AGAM</name>